<dbReference type="InterPro" id="IPR000150">
    <property type="entry name" value="Cof"/>
</dbReference>
<dbReference type="NCBIfam" id="TIGR01484">
    <property type="entry name" value="HAD-SF-IIB"/>
    <property type="match status" value="1"/>
</dbReference>
<dbReference type="Proteomes" id="UP000199444">
    <property type="component" value="Unassembled WGS sequence"/>
</dbReference>
<gene>
    <name evidence="1" type="ORF">SAMN05216231_0732</name>
</gene>
<evidence type="ECO:0000313" key="2">
    <source>
        <dbReference type="Proteomes" id="UP000199444"/>
    </source>
</evidence>
<dbReference type="Pfam" id="PF08282">
    <property type="entry name" value="Hydrolase_3"/>
    <property type="match status" value="1"/>
</dbReference>
<organism evidence="1 2">
    <name type="scientific">Virgibacillus salinus</name>
    <dbReference type="NCBI Taxonomy" id="553311"/>
    <lineage>
        <taxon>Bacteria</taxon>
        <taxon>Bacillati</taxon>
        <taxon>Bacillota</taxon>
        <taxon>Bacilli</taxon>
        <taxon>Bacillales</taxon>
        <taxon>Bacillaceae</taxon>
        <taxon>Virgibacillus</taxon>
    </lineage>
</organism>
<dbReference type="EMBL" id="FNKD01000001">
    <property type="protein sequence ID" value="SDQ16173.1"/>
    <property type="molecule type" value="Genomic_DNA"/>
</dbReference>
<dbReference type="AlphaFoldDB" id="A0A1H0YM06"/>
<dbReference type="GO" id="GO:0005829">
    <property type="term" value="C:cytosol"/>
    <property type="evidence" value="ECO:0007669"/>
    <property type="project" value="TreeGrafter"/>
</dbReference>
<dbReference type="SFLD" id="SFLDG01140">
    <property type="entry name" value="C2.B:_Phosphomannomutase_and_P"/>
    <property type="match status" value="1"/>
</dbReference>
<proteinExistence type="predicted"/>
<reference evidence="1 2" key="1">
    <citation type="submission" date="2016-10" db="EMBL/GenBank/DDBJ databases">
        <authorList>
            <person name="de Groot N.N."/>
        </authorList>
    </citation>
    <scope>NUCLEOTIDE SEQUENCE [LARGE SCALE GENOMIC DNA]</scope>
    <source>
        <strain evidence="1 2">CGMCC 1.10449</strain>
    </source>
</reference>
<evidence type="ECO:0000313" key="1">
    <source>
        <dbReference type="EMBL" id="SDQ16173.1"/>
    </source>
</evidence>
<dbReference type="SFLD" id="SFLDS00003">
    <property type="entry name" value="Haloacid_Dehalogenase"/>
    <property type="match status" value="1"/>
</dbReference>
<dbReference type="NCBIfam" id="TIGR00099">
    <property type="entry name" value="Cof-subfamily"/>
    <property type="match status" value="1"/>
</dbReference>
<sequence length="261" mass="29518">MNKKLIFFDIDGTLLDHNKQLQATAKKAIAELKRKGHIVAAATGRAPFTFKPILEELDIDTHVSMNGQYVVFENEAIYKNPLSSNVLQELNNFAATKNHPIIYVNHEDWYSNTENHPLVKRAIDSLKVDQELTYNPKFHYSGEVYQALLFTPEESEQDYWEAFKQQLEFIRWHEHSMDVLPHGGSKAAGIEKLIDHLQIPADDVYAFGDGLNDIKMLQSVRNSIAMGNASDAVKESAKLVTKDVQDDGILHGLRMVGLIKS</sequence>
<dbReference type="STRING" id="553311.SAMN05216231_0732"/>
<dbReference type="SFLD" id="SFLDG01144">
    <property type="entry name" value="C2.B.4:_PGP_Like"/>
    <property type="match status" value="1"/>
</dbReference>
<dbReference type="CDD" id="cd07517">
    <property type="entry name" value="HAD_HPP"/>
    <property type="match status" value="1"/>
</dbReference>
<dbReference type="InterPro" id="IPR036412">
    <property type="entry name" value="HAD-like_sf"/>
</dbReference>
<dbReference type="PANTHER" id="PTHR10000">
    <property type="entry name" value="PHOSPHOSERINE PHOSPHATASE"/>
    <property type="match status" value="1"/>
</dbReference>
<dbReference type="PANTHER" id="PTHR10000:SF25">
    <property type="entry name" value="PHOSPHATASE YKRA-RELATED"/>
    <property type="match status" value="1"/>
</dbReference>
<dbReference type="GO" id="GO:0000287">
    <property type="term" value="F:magnesium ion binding"/>
    <property type="evidence" value="ECO:0007669"/>
    <property type="project" value="TreeGrafter"/>
</dbReference>
<keyword evidence="2" id="KW-1185">Reference proteome</keyword>
<dbReference type="InterPro" id="IPR023214">
    <property type="entry name" value="HAD_sf"/>
</dbReference>
<accession>A0A1H0YM06</accession>
<name>A0A1H0YM06_9BACI</name>
<dbReference type="Gene3D" id="3.40.50.1000">
    <property type="entry name" value="HAD superfamily/HAD-like"/>
    <property type="match status" value="1"/>
</dbReference>
<dbReference type="InterPro" id="IPR006379">
    <property type="entry name" value="HAD-SF_hydro_IIB"/>
</dbReference>
<dbReference type="SUPFAM" id="SSF56784">
    <property type="entry name" value="HAD-like"/>
    <property type="match status" value="1"/>
</dbReference>
<dbReference type="Gene3D" id="3.30.1240.10">
    <property type="match status" value="1"/>
</dbReference>
<dbReference type="GO" id="GO:0016791">
    <property type="term" value="F:phosphatase activity"/>
    <property type="evidence" value="ECO:0007669"/>
    <property type="project" value="TreeGrafter"/>
</dbReference>
<evidence type="ECO:0008006" key="3">
    <source>
        <dbReference type="Google" id="ProtNLM"/>
    </source>
</evidence>
<dbReference type="RefSeq" id="WP_092491589.1">
    <property type="nucleotide sequence ID" value="NZ_FNKD01000001.1"/>
</dbReference>
<protein>
    <recommendedName>
        <fullName evidence="3">Cof subfamily of IIB subfamily of haloacid dehalogenase superfamily/HAD-superfamily hydrolase, subfamily IIB</fullName>
    </recommendedName>
</protein>
<dbReference type="PROSITE" id="PS01229">
    <property type="entry name" value="COF_2"/>
    <property type="match status" value="1"/>
</dbReference>